<keyword evidence="3" id="KW-1185">Reference proteome</keyword>
<evidence type="ECO:0000256" key="1">
    <source>
        <dbReference type="SAM" id="MobiDB-lite"/>
    </source>
</evidence>
<evidence type="ECO:0000313" key="2">
    <source>
        <dbReference type="EMBL" id="KAJ2932055.1"/>
    </source>
</evidence>
<dbReference type="AlphaFoldDB" id="A0A9W8JC85"/>
<dbReference type="Proteomes" id="UP001140091">
    <property type="component" value="Unassembled WGS sequence"/>
</dbReference>
<dbReference type="EMBL" id="JANBPK010000784">
    <property type="protein sequence ID" value="KAJ2932055.1"/>
    <property type="molecule type" value="Genomic_DNA"/>
</dbReference>
<proteinExistence type="predicted"/>
<protein>
    <submittedName>
        <fullName evidence="2">Uncharacterized protein</fullName>
    </submittedName>
</protein>
<name>A0A9W8JC85_9AGAR</name>
<gene>
    <name evidence="2" type="ORF">H1R20_g5048</name>
</gene>
<evidence type="ECO:0000313" key="3">
    <source>
        <dbReference type="Proteomes" id="UP001140091"/>
    </source>
</evidence>
<organism evidence="2 3">
    <name type="scientific">Candolleomyces eurysporus</name>
    <dbReference type="NCBI Taxonomy" id="2828524"/>
    <lineage>
        <taxon>Eukaryota</taxon>
        <taxon>Fungi</taxon>
        <taxon>Dikarya</taxon>
        <taxon>Basidiomycota</taxon>
        <taxon>Agaricomycotina</taxon>
        <taxon>Agaricomycetes</taxon>
        <taxon>Agaricomycetidae</taxon>
        <taxon>Agaricales</taxon>
        <taxon>Agaricineae</taxon>
        <taxon>Psathyrellaceae</taxon>
        <taxon>Candolleomyces</taxon>
    </lineage>
</organism>
<sequence>MVRKSSTTAPQDPPPGYAIDPSAPPMLRYQVVSPQPPRTTARIHLCKVPGDREATVDPIRVPVLIFLLRIY</sequence>
<feature type="compositionally biased region" description="Polar residues" evidence="1">
    <location>
        <begin position="1"/>
        <end position="10"/>
    </location>
</feature>
<reference evidence="2" key="1">
    <citation type="submission" date="2022-06" db="EMBL/GenBank/DDBJ databases">
        <title>Genome Sequence of Candolleomyces eurysporus.</title>
        <authorList>
            <person name="Buettner E."/>
        </authorList>
    </citation>
    <scope>NUCLEOTIDE SEQUENCE</scope>
    <source>
        <strain evidence="2">VTCC 930004</strain>
    </source>
</reference>
<accession>A0A9W8JC85</accession>
<feature type="non-terminal residue" evidence="2">
    <location>
        <position position="71"/>
    </location>
</feature>
<feature type="region of interest" description="Disordered" evidence="1">
    <location>
        <begin position="1"/>
        <end position="22"/>
    </location>
</feature>
<comment type="caution">
    <text evidence="2">The sequence shown here is derived from an EMBL/GenBank/DDBJ whole genome shotgun (WGS) entry which is preliminary data.</text>
</comment>